<evidence type="ECO:0000313" key="1">
    <source>
        <dbReference type="EMBL" id="KLU82583.1"/>
    </source>
</evidence>
<protein>
    <submittedName>
        <fullName evidence="1">Uncharacterized protein</fullName>
    </submittedName>
</protein>
<feature type="non-terminal residue" evidence="1">
    <location>
        <position position="1"/>
    </location>
</feature>
<reference evidence="1" key="2">
    <citation type="submission" date="2011-03" db="EMBL/GenBank/DDBJ databases">
        <title>Annotation of Magnaporthe poae ATCC 64411.</title>
        <authorList>
            <person name="Ma L.-J."/>
            <person name="Dead R."/>
            <person name="Young S.K."/>
            <person name="Zeng Q."/>
            <person name="Gargeya S."/>
            <person name="Fitzgerald M."/>
            <person name="Haas B."/>
            <person name="Abouelleil A."/>
            <person name="Alvarado L."/>
            <person name="Arachchi H.M."/>
            <person name="Berlin A."/>
            <person name="Brown A."/>
            <person name="Chapman S.B."/>
            <person name="Chen Z."/>
            <person name="Dunbar C."/>
            <person name="Freedman E."/>
            <person name="Gearin G."/>
            <person name="Gellesch M."/>
            <person name="Goldberg J."/>
            <person name="Griggs A."/>
            <person name="Gujja S."/>
            <person name="Heiman D."/>
            <person name="Howarth C."/>
            <person name="Larson L."/>
            <person name="Lui A."/>
            <person name="MacDonald P.J.P."/>
            <person name="Mehta T."/>
            <person name="Montmayeur A."/>
            <person name="Murphy C."/>
            <person name="Neiman D."/>
            <person name="Pearson M."/>
            <person name="Priest M."/>
            <person name="Roberts A."/>
            <person name="Saif S."/>
            <person name="Shea T."/>
            <person name="Shenoy N."/>
            <person name="Sisk P."/>
            <person name="Stolte C."/>
            <person name="Sykes S."/>
            <person name="Yandava C."/>
            <person name="Wortman J."/>
            <person name="Nusbaum C."/>
            <person name="Birren B."/>
        </authorList>
    </citation>
    <scope>NUCLEOTIDE SEQUENCE</scope>
    <source>
        <strain evidence="1">ATCC 64411</strain>
    </source>
</reference>
<proteinExistence type="predicted"/>
<accession>A0A0H2TFB0</accession>
<dbReference type="AlphaFoldDB" id="A0A0H2TFB0"/>
<name>A0A0H2TFB0_MAGP6</name>
<gene>
    <name evidence="1" type="ORF">MAPG_01655</name>
</gene>
<dbReference type="EMBL" id="GL876966">
    <property type="protein sequence ID" value="KLU82583.1"/>
    <property type="molecule type" value="Genomic_DNA"/>
</dbReference>
<dbReference type="VEuPathDB" id="FungiDB:MAPG_01655"/>
<reference evidence="1" key="1">
    <citation type="submission" date="2010-05" db="EMBL/GenBank/DDBJ databases">
        <title>The Genome Sequence of Magnaporthe poae strain ATCC 64411.</title>
        <authorList>
            <consortium name="The Broad Institute Genome Sequencing Platform"/>
            <consortium name="Broad Institute Genome Sequencing Center for Infectious Disease"/>
            <person name="Ma L.-J."/>
            <person name="Dead R."/>
            <person name="Young S."/>
            <person name="Zeng Q."/>
            <person name="Koehrsen M."/>
            <person name="Alvarado L."/>
            <person name="Berlin A."/>
            <person name="Chapman S.B."/>
            <person name="Chen Z."/>
            <person name="Freedman E."/>
            <person name="Gellesch M."/>
            <person name="Goldberg J."/>
            <person name="Griggs A."/>
            <person name="Gujja S."/>
            <person name="Heilman E.R."/>
            <person name="Heiman D."/>
            <person name="Hepburn T."/>
            <person name="Howarth C."/>
            <person name="Jen D."/>
            <person name="Larson L."/>
            <person name="Mehta T."/>
            <person name="Neiman D."/>
            <person name="Pearson M."/>
            <person name="Roberts A."/>
            <person name="Saif S."/>
            <person name="Shea T."/>
            <person name="Shenoy N."/>
            <person name="Sisk P."/>
            <person name="Stolte C."/>
            <person name="Sykes S."/>
            <person name="Walk T."/>
            <person name="White J."/>
            <person name="Yandava C."/>
            <person name="Haas B."/>
            <person name="Nusbaum C."/>
            <person name="Birren B."/>
        </authorList>
    </citation>
    <scope>NUCLEOTIDE SEQUENCE</scope>
    <source>
        <strain evidence="1">ATCC 64411</strain>
    </source>
</reference>
<organism evidence="1">
    <name type="scientific">Magnaporthiopsis poae (strain ATCC 64411 / 73-15)</name>
    <name type="common">Kentucky bluegrass fungus</name>
    <name type="synonym">Magnaporthe poae</name>
    <dbReference type="NCBI Taxonomy" id="644358"/>
    <lineage>
        <taxon>Eukaryota</taxon>
        <taxon>Fungi</taxon>
        <taxon>Dikarya</taxon>
        <taxon>Ascomycota</taxon>
        <taxon>Pezizomycotina</taxon>
        <taxon>Sordariomycetes</taxon>
        <taxon>Sordariomycetidae</taxon>
        <taxon>Magnaporthales</taxon>
        <taxon>Magnaporthaceae</taxon>
        <taxon>Magnaporthiopsis</taxon>
    </lineage>
</organism>
<sequence length="142" mass="15735">DDEAVGLERRLVLDHDLLLERRQLQLLGPHQALRLHHRVGLQALKVVLLVRGVLVDDEELIVGHPALVWSGGWCLLFYRLSNRQYEAEVELPDDAHLGKVVLGDCQGQLRLGGLGLYALDTTPVVTLIVASLHALVCGRCLE</sequence>